<accession>A0A6J7AFH4</accession>
<dbReference type="EMBL" id="CAFABI010000116">
    <property type="protein sequence ID" value="CAB4831686.1"/>
    <property type="molecule type" value="Genomic_DNA"/>
</dbReference>
<reference evidence="1" key="1">
    <citation type="submission" date="2020-05" db="EMBL/GenBank/DDBJ databases">
        <authorList>
            <person name="Chiriac C."/>
            <person name="Salcher M."/>
            <person name="Ghai R."/>
            <person name="Kavagutti S V."/>
        </authorList>
    </citation>
    <scope>NUCLEOTIDE SEQUENCE</scope>
</reference>
<name>A0A6J7AFH4_9ZZZZ</name>
<evidence type="ECO:0000313" key="1">
    <source>
        <dbReference type="EMBL" id="CAB4831686.1"/>
    </source>
</evidence>
<proteinExistence type="predicted"/>
<gene>
    <name evidence="1" type="ORF">UFOPK3197_00968</name>
</gene>
<protein>
    <submittedName>
        <fullName evidence="1">Unannotated protein</fullName>
    </submittedName>
</protein>
<dbReference type="AlphaFoldDB" id="A0A6J7AFH4"/>
<organism evidence="1">
    <name type="scientific">freshwater metagenome</name>
    <dbReference type="NCBI Taxonomy" id="449393"/>
    <lineage>
        <taxon>unclassified sequences</taxon>
        <taxon>metagenomes</taxon>
        <taxon>ecological metagenomes</taxon>
    </lineage>
</organism>
<sequence length="168" mass="16950">MPPGVVTVIFPVVPIAGGVAVREVAVGVPVIAPATPLKVTAVAPNRLVPVIVTGEPNVGVKLVIVGFRTGSVILAALVAVPEIVVTVTGPDTAPVGIFTVIDVALLTVNVGVKTPPKPIAATVEKLVPVIVTVDPTVLLVGVKEVMVGAEGRAEAVNKHMLVLASTFC</sequence>